<dbReference type="Gene3D" id="3.30.160.60">
    <property type="entry name" value="Classic Zinc Finger"/>
    <property type="match status" value="1"/>
</dbReference>
<accession>A0A9W8YH34</accession>
<evidence type="ECO:0000259" key="3">
    <source>
        <dbReference type="Pfam" id="PF26177"/>
    </source>
</evidence>
<organism evidence="4 5">
    <name type="scientific">Neocucurbitaria cava</name>
    <dbReference type="NCBI Taxonomy" id="798079"/>
    <lineage>
        <taxon>Eukaryota</taxon>
        <taxon>Fungi</taxon>
        <taxon>Dikarya</taxon>
        <taxon>Ascomycota</taxon>
        <taxon>Pezizomycotina</taxon>
        <taxon>Dothideomycetes</taxon>
        <taxon>Pleosporomycetidae</taxon>
        <taxon>Pleosporales</taxon>
        <taxon>Pleosporineae</taxon>
        <taxon>Cucurbitariaceae</taxon>
        <taxon>Neocucurbitaria</taxon>
    </lineage>
</organism>
<sequence>MDLVRDQPTENASKAEQPHGQPNFPVEANLDLLTFEILIWSYLESYQVRTTGTNLPILIALLIAKLTCDSFFDSPPEPAFLISNITEWRKDIPTPIASAQDFPFTSEFQDMHTSDFFELKDTASECSMDSAYQSQSGASRHGTRKSDGQPQDNRSRMSNQFISGDIYSPSLSSDSYNAFPDQALDLNQLQQPTSTGTWEAPEGSVVYANYSAGQDYPQYSTSSVPRYTPSTMNMSSQWATTDAQFQTNPFTFTSYSNGPSSHDMMFNNAASSQRQWSNASFDAPERPVAVRSSSSYTIQEESRRASAQDATFGAFVATPTSTTSVHFPHNVEYDQSRLLDSRTENEDTTSASLAPQSLDDNDEILSQSETAEAKLEEERTKVARSHPLYQQLPDKDGKYRCPEEGKAGCNHKPTSLKCNYDKYVDSHLKPFRCNKKTCIGVQFSSTACLLRHEREAHGMHGHGARPHLCHFRDCERAVPGHGFPRRYNLFDHMKRVHQYDGPTTEPSPPIVQGQVPRKPVNRKRKASTDDVSEKRQKALKLSAEQQRQQRRDTLAQEFLSKKQHIIGILSNLSGPSDLRDDIQLTKEVVGLHDICTKYREVFGG</sequence>
<feature type="region of interest" description="Disordered" evidence="1">
    <location>
        <begin position="128"/>
        <end position="157"/>
    </location>
</feature>
<feature type="region of interest" description="Disordered" evidence="1">
    <location>
        <begin position="340"/>
        <end position="363"/>
    </location>
</feature>
<dbReference type="InterPro" id="IPR059095">
    <property type="entry name" value="Znf_C2H2_17_2nd"/>
</dbReference>
<evidence type="ECO:0000256" key="1">
    <source>
        <dbReference type="SAM" id="MobiDB-lite"/>
    </source>
</evidence>
<dbReference type="Proteomes" id="UP001140560">
    <property type="component" value="Unassembled WGS sequence"/>
</dbReference>
<dbReference type="EMBL" id="JAPEUY010000002">
    <property type="protein sequence ID" value="KAJ4376124.1"/>
    <property type="molecule type" value="Genomic_DNA"/>
</dbReference>
<feature type="domain" description="C2H2-domain containing protein second zinc finger" evidence="2">
    <location>
        <begin position="466"/>
        <end position="497"/>
    </location>
</feature>
<dbReference type="InterPro" id="IPR059009">
    <property type="entry name" value="Znf_C2H2_17_1st"/>
</dbReference>
<evidence type="ECO:0000313" key="5">
    <source>
        <dbReference type="Proteomes" id="UP001140560"/>
    </source>
</evidence>
<dbReference type="OrthoDB" id="5062908at2759"/>
<gene>
    <name evidence="4" type="ORF">N0V83_001405</name>
</gene>
<dbReference type="Pfam" id="PF26176">
    <property type="entry name" value="zf_C2H2_17_2"/>
    <property type="match status" value="1"/>
</dbReference>
<reference evidence="4" key="1">
    <citation type="submission" date="2022-10" db="EMBL/GenBank/DDBJ databases">
        <title>Tapping the CABI collections for fungal endophytes: first genome assemblies for Collariella, Neodidymelliopsis, Ascochyta clinopodiicola, Didymella pomorum, Didymosphaeria variabile, Neocosmospora piperis and Neocucurbitaria cava.</title>
        <authorList>
            <person name="Hill R."/>
        </authorList>
    </citation>
    <scope>NUCLEOTIDE SEQUENCE</scope>
    <source>
        <strain evidence="4">IMI 356814</strain>
    </source>
</reference>
<feature type="compositionally biased region" description="Basic and acidic residues" evidence="1">
    <location>
        <begin position="526"/>
        <end position="536"/>
    </location>
</feature>
<name>A0A9W8YH34_9PLEO</name>
<comment type="caution">
    <text evidence="4">The sequence shown here is derived from an EMBL/GenBank/DDBJ whole genome shotgun (WGS) entry which is preliminary data.</text>
</comment>
<protein>
    <submittedName>
        <fullName evidence="4">Uncharacterized protein</fullName>
    </submittedName>
</protein>
<evidence type="ECO:0000313" key="4">
    <source>
        <dbReference type="EMBL" id="KAJ4376124.1"/>
    </source>
</evidence>
<feature type="domain" description="C2H2-domain containing protein first zinc finger" evidence="3">
    <location>
        <begin position="429"/>
        <end position="458"/>
    </location>
</feature>
<feature type="region of interest" description="Disordered" evidence="1">
    <location>
        <begin position="498"/>
        <end position="549"/>
    </location>
</feature>
<feature type="region of interest" description="Disordered" evidence="1">
    <location>
        <begin position="377"/>
        <end position="397"/>
    </location>
</feature>
<proteinExistence type="predicted"/>
<keyword evidence="5" id="KW-1185">Reference proteome</keyword>
<evidence type="ECO:0000259" key="2">
    <source>
        <dbReference type="Pfam" id="PF26176"/>
    </source>
</evidence>
<dbReference type="AlphaFoldDB" id="A0A9W8YH34"/>
<feature type="compositionally biased region" description="Polar residues" evidence="1">
    <location>
        <begin position="148"/>
        <end position="157"/>
    </location>
</feature>
<feature type="region of interest" description="Disordered" evidence="1">
    <location>
        <begin position="1"/>
        <end position="23"/>
    </location>
</feature>
<dbReference type="Pfam" id="PF26177">
    <property type="entry name" value="zf_C2H2_17_1st"/>
    <property type="match status" value="1"/>
</dbReference>
<feature type="compositionally biased region" description="Polar residues" evidence="1">
    <location>
        <begin position="128"/>
        <end position="138"/>
    </location>
</feature>